<organism evidence="3 4">
    <name type="scientific">Sinosporangium album</name>
    <dbReference type="NCBI Taxonomy" id="504805"/>
    <lineage>
        <taxon>Bacteria</taxon>
        <taxon>Bacillati</taxon>
        <taxon>Actinomycetota</taxon>
        <taxon>Actinomycetes</taxon>
        <taxon>Streptosporangiales</taxon>
        <taxon>Streptosporangiaceae</taxon>
        <taxon>Sinosporangium</taxon>
    </lineage>
</organism>
<gene>
    <name evidence="3" type="ORF">SAMN05421505_11978</name>
</gene>
<keyword evidence="4" id="KW-1185">Reference proteome</keyword>
<dbReference type="SUPFAM" id="SSF55874">
    <property type="entry name" value="ATPase domain of HSP90 chaperone/DNA topoisomerase II/histidine kinase"/>
    <property type="match status" value="1"/>
</dbReference>
<feature type="domain" description="Histidine kinase/HSP90-like ATPase" evidence="2">
    <location>
        <begin position="22"/>
        <end position="132"/>
    </location>
</feature>
<dbReference type="InterPro" id="IPR036890">
    <property type="entry name" value="HATPase_C_sf"/>
</dbReference>
<reference evidence="3 4" key="1">
    <citation type="submission" date="2016-10" db="EMBL/GenBank/DDBJ databases">
        <authorList>
            <person name="de Groot N.N."/>
        </authorList>
    </citation>
    <scope>NUCLEOTIDE SEQUENCE [LARGE SCALE GENOMIC DNA]</scope>
    <source>
        <strain evidence="3 4">CPCC 201354</strain>
    </source>
</reference>
<dbReference type="Proteomes" id="UP000198923">
    <property type="component" value="Unassembled WGS sequence"/>
</dbReference>
<accession>A0A1G8E1P1</accession>
<dbReference type="STRING" id="504805.SAMN05421505_11978"/>
<keyword evidence="3" id="KW-0808">Transferase</keyword>
<name>A0A1G8E1P1_9ACTN</name>
<dbReference type="RefSeq" id="WP_093172014.1">
    <property type="nucleotide sequence ID" value="NZ_FNCN01000019.1"/>
</dbReference>
<dbReference type="Gene3D" id="3.30.565.10">
    <property type="entry name" value="Histidine kinase-like ATPase, C-terminal domain"/>
    <property type="match status" value="1"/>
</dbReference>
<dbReference type="CDD" id="cd16936">
    <property type="entry name" value="HATPase_RsbW-like"/>
    <property type="match status" value="1"/>
</dbReference>
<dbReference type="PANTHER" id="PTHR35526">
    <property type="entry name" value="ANTI-SIGMA-F FACTOR RSBW-RELATED"/>
    <property type="match status" value="1"/>
</dbReference>
<dbReference type="Pfam" id="PF13581">
    <property type="entry name" value="HATPase_c_2"/>
    <property type="match status" value="1"/>
</dbReference>
<dbReference type="EMBL" id="FNCN01000019">
    <property type="protein sequence ID" value="SDH63814.1"/>
    <property type="molecule type" value="Genomic_DNA"/>
</dbReference>
<sequence length="155" mass="16472">MDMSEYGEAEGAQDWVIRLPGVPEQVQRARRLVTAALGRDHPLHDDGVLLTSELATNAVLHSQSGEGGAFTLTVTTMPDRVRIVVSDEGSATPPCACRPGLTDQGGRGLPLVDTLADRWGLSREDGANTVWFELALNLVGVAAVDAGARFTPLPR</sequence>
<dbReference type="PANTHER" id="PTHR35526:SF3">
    <property type="entry name" value="ANTI-SIGMA-F FACTOR RSBW"/>
    <property type="match status" value="1"/>
</dbReference>
<evidence type="ECO:0000256" key="1">
    <source>
        <dbReference type="ARBA" id="ARBA00022527"/>
    </source>
</evidence>
<proteinExistence type="predicted"/>
<keyword evidence="3" id="KW-0418">Kinase</keyword>
<dbReference type="GO" id="GO:0004674">
    <property type="term" value="F:protein serine/threonine kinase activity"/>
    <property type="evidence" value="ECO:0007669"/>
    <property type="project" value="UniProtKB-KW"/>
</dbReference>
<protein>
    <submittedName>
        <fullName evidence="3">Anti-sigma regulatory factor (Ser/Thr protein kinase)</fullName>
    </submittedName>
</protein>
<keyword evidence="1" id="KW-0723">Serine/threonine-protein kinase</keyword>
<evidence type="ECO:0000259" key="2">
    <source>
        <dbReference type="Pfam" id="PF13581"/>
    </source>
</evidence>
<evidence type="ECO:0000313" key="3">
    <source>
        <dbReference type="EMBL" id="SDH63814.1"/>
    </source>
</evidence>
<dbReference type="InterPro" id="IPR003594">
    <property type="entry name" value="HATPase_dom"/>
</dbReference>
<dbReference type="AlphaFoldDB" id="A0A1G8E1P1"/>
<evidence type="ECO:0000313" key="4">
    <source>
        <dbReference type="Proteomes" id="UP000198923"/>
    </source>
</evidence>
<dbReference type="InterPro" id="IPR050267">
    <property type="entry name" value="Anti-sigma-factor_SerPK"/>
</dbReference>
<dbReference type="OrthoDB" id="3871793at2"/>